<dbReference type="OrthoDB" id="9809788at2"/>
<evidence type="ECO:0000313" key="2">
    <source>
        <dbReference type="EMBL" id="KMS59199.1"/>
    </source>
</evidence>
<protein>
    <recommendedName>
        <fullName evidence="1">Extensin-like C-terminal domain-containing protein</fullName>
    </recommendedName>
</protein>
<comment type="caution">
    <text evidence="2">The sequence shown here is derived from an EMBL/GenBank/DDBJ whole genome shotgun (WGS) entry which is preliminary data.</text>
</comment>
<accession>A0A0J7Y5M2</accession>
<evidence type="ECO:0000259" key="1">
    <source>
        <dbReference type="Pfam" id="PF06904"/>
    </source>
</evidence>
<keyword evidence="3" id="KW-1185">Reference proteome</keyword>
<sequence>MAFPPLDRIVLTILLAGCLFVAGRAWLRDHPQYDPWTPLTLDAAPGWATERKLAALRGDRAQCRAFLQRSGIEALALAPTGEGACRRDDRKALAAPAHLDVALRPTGAQATCSIDAGLAWWLRQGVQPAAQEIFGQAVVRIEHLGTANCRRIGGGDEGNWSEHARGNAIDISAFVLADGQRVTVLRDWKASGASGEEAAAFLHMVRDSACTSFSTVLSPDYNAAHADHLHLDQARRTGGWSACR</sequence>
<dbReference type="Proteomes" id="UP000052268">
    <property type="component" value="Unassembled WGS sequence"/>
</dbReference>
<dbReference type="EMBL" id="JACU01000002">
    <property type="protein sequence ID" value="KMS59199.1"/>
    <property type="molecule type" value="Genomic_DNA"/>
</dbReference>
<gene>
    <name evidence="2" type="ORF">V474_08250</name>
</gene>
<dbReference type="RefSeq" id="WP_059149996.1">
    <property type="nucleotide sequence ID" value="NZ_KQ130452.1"/>
</dbReference>
<name>A0A0J7Y5M2_9SPHN</name>
<dbReference type="Pfam" id="PF06904">
    <property type="entry name" value="Extensin-like_C"/>
    <property type="match status" value="1"/>
</dbReference>
<dbReference type="PATRIC" id="fig|1114963.3.peg.549"/>
<dbReference type="InterPro" id="IPR009683">
    <property type="entry name" value="Extensin-like_C"/>
</dbReference>
<evidence type="ECO:0000313" key="3">
    <source>
        <dbReference type="Proteomes" id="UP000052268"/>
    </source>
</evidence>
<reference evidence="2 3" key="1">
    <citation type="journal article" date="2015" name="G3 (Bethesda)">
        <title>Insights into Ongoing Evolution of the Hexachlorocyclohexane Catabolic Pathway from Comparative Genomics of Ten Sphingomonadaceae Strains.</title>
        <authorList>
            <person name="Pearce S.L."/>
            <person name="Oakeshott J.G."/>
            <person name="Pandey G."/>
        </authorList>
    </citation>
    <scope>NUCLEOTIDE SEQUENCE [LARGE SCALE GENOMIC DNA]</scope>
    <source>
        <strain evidence="2 3">LL02</strain>
    </source>
</reference>
<proteinExistence type="predicted"/>
<feature type="domain" description="Extensin-like C-terminal" evidence="1">
    <location>
        <begin position="62"/>
        <end position="244"/>
    </location>
</feature>
<organism evidence="2 3">
    <name type="scientific">Novosphingobium barchaimii LL02</name>
    <dbReference type="NCBI Taxonomy" id="1114963"/>
    <lineage>
        <taxon>Bacteria</taxon>
        <taxon>Pseudomonadati</taxon>
        <taxon>Pseudomonadota</taxon>
        <taxon>Alphaproteobacteria</taxon>
        <taxon>Sphingomonadales</taxon>
        <taxon>Sphingomonadaceae</taxon>
        <taxon>Novosphingobium</taxon>
    </lineage>
</organism>
<dbReference type="AlphaFoldDB" id="A0A0J7Y5M2"/>